<keyword evidence="1" id="KW-1185">Reference proteome</keyword>
<protein>
    <submittedName>
        <fullName evidence="2">Uncharacterized protein LOC106475422 isoform X1</fullName>
    </submittedName>
</protein>
<evidence type="ECO:0000313" key="1">
    <source>
        <dbReference type="Proteomes" id="UP000694941"/>
    </source>
</evidence>
<dbReference type="RefSeq" id="XP_022235239.1">
    <property type="nucleotide sequence ID" value="XM_022379531.1"/>
</dbReference>
<name>A0ABM1RV34_LIMPO</name>
<reference evidence="2" key="1">
    <citation type="submission" date="2025-08" db="UniProtKB">
        <authorList>
            <consortium name="RefSeq"/>
        </authorList>
    </citation>
    <scope>IDENTIFICATION</scope>
    <source>
        <tissue evidence="2">Muscle</tissue>
    </source>
</reference>
<dbReference type="GeneID" id="106475422"/>
<organism evidence="1 2">
    <name type="scientific">Limulus polyphemus</name>
    <name type="common">Atlantic horseshoe crab</name>
    <dbReference type="NCBI Taxonomy" id="6850"/>
    <lineage>
        <taxon>Eukaryota</taxon>
        <taxon>Metazoa</taxon>
        <taxon>Ecdysozoa</taxon>
        <taxon>Arthropoda</taxon>
        <taxon>Chelicerata</taxon>
        <taxon>Merostomata</taxon>
        <taxon>Xiphosura</taxon>
        <taxon>Limulidae</taxon>
        <taxon>Limulus</taxon>
    </lineage>
</organism>
<accession>A0ABM1RV34</accession>
<evidence type="ECO:0000313" key="2">
    <source>
        <dbReference type="RefSeq" id="XP_022235239.1"/>
    </source>
</evidence>
<dbReference type="Proteomes" id="UP000694941">
    <property type="component" value="Unplaced"/>
</dbReference>
<sequence length="159" mass="17451">MYNESIQLVPNGTIIYQNGIPCTYHNGMAFYSPPDSLYQVPQQQAACPMVYGQPVYVPPQQYQYQPTMSPQWAASNPWRLTPTSSSVSGQFLYSAVPSVPTVTAATTTPASSEVYHYHAIPQYTHTLTSPAKPPGVQLSPYGEYVDTTVLENGCESSTF</sequence>
<gene>
    <name evidence="2" type="primary">LOC106475422</name>
</gene>
<proteinExistence type="predicted"/>